<dbReference type="RefSeq" id="WP_133442082.1">
    <property type="nucleotide sequence ID" value="NZ_CP034726.1"/>
</dbReference>
<dbReference type="AlphaFoldDB" id="A0A4P6ZLQ4"/>
<gene>
    <name evidence="1" type="ORF">ELX58_05125</name>
</gene>
<name>A0A4P6ZLQ4_9LACO</name>
<accession>A0A4P6ZLQ4</accession>
<protein>
    <submittedName>
        <fullName evidence="1">Uncharacterized protein</fullName>
    </submittedName>
</protein>
<dbReference type="EMBL" id="CP034726">
    <property type="protein sequence ID" value="QBP18523.1"/>
    <property type="molecule type" value="Genomic_DNA"/>
</dbReference>
<evidence type="ECO:0000313" key="2">
    <source>
        <dbReference type="Proteomes" id="UP000294321"/>
    </source>
</evidence>
<reference evidence="2" key="1">
    <citation type="submission" date="2018-12" db="EMBL/GenBank/DDBJ databases">
        <title>A new species of lactobacillus.</title>
        <authorList>
            <person name="Jian Y."/>
            <person name="Xin L."/>
            <person name="Hong Z.J."/>
            <person name="Ming L.Z."/>
            <person name="Hong X.Z."/>
        </authorList>
    </citation>
    <scope>NUCLEOTIDE SEQUENCE [LARGE SCALE GENOMIC DNA]</scope>
    <source>
        <strain evidence="2">HSLZ-75</strain>
    </source>
</reference>
<proteinExistence type="predicted"/>
<evidence type="ECO:0000313" key="1">
    <source>
        <dbReference type="EMBL" id="QBP18523.1"/>
    </source>
</evidence>
<keyword evidence="2" id="KW-1185">Reference proteome</keyword>
<dbReference type="Proteomes" id="UP000294321">
    <property type="component" value="Chromosome"/>
</dbReference>
<sequence>MECGLIQELIDAHNIVDQSNGLDDVIASQGNQKFTIKDWFLKHGAVMHQLHLTPENITYALVNKRINQAMADLF</sequence>
<organism evidence="1 2">
    <name type="scientific">Acetilactobacillus jinshanensis</name>
    <dbReference type="NCBI Taxonomy" id="1720083"/>
    <lineage>
        <taxon>Bacteria</taxon>
        <taxon>Bacillati</taxon>
        <taxon>Bacillota</taxon>
        <taxon>Bacilli</taxon>
        <taxon>Lactobacillales</taxon>
        <taxon>Lactobacillaceae</taxon>
        <taxon>Acetilactobacillus</taxon>
    </lineage>
</organism>
<dbReference type="KEGG" id="lji:ELX58_05125"/>